<name>A0A512N6U2_9HYPH</name>
<dbReference type="RefSeq" id="WP_147148356.1">
    <property type="nucleotide sequence ID" value="NZ_BKAJ01000031.1"/>
</dbReference>
<proteinExistence type="predicted"/>
<evidence type="ECO:0000313" key="2">
    <source>
        <dbReference type="Proteomes" id="UP000321058"/>
    </source>
</evidence>
<dbReference type="Proteomes" id="UP000321058">
    <property type="component" value="Unassembled WGS sequence"/>
</dbReference>
<protein>
    <submittedName>
        <fullName evidence="1">Uncharacterized protein</fullName>
    </submittedName>
</protein>
<keyword evidence="2" id="KW-1185">Reference proteome</keyword>
<accession>A0A512N6U2</accession>
<dbReference type="AlphaFoldDB" id="A0A512N6U2"/>
<organism evidence="1 2">
    <name type="scientific">Reyranella soli</name>
    <dbReference type="NCBI Taxonomy" id="1230389"/>
    <lineage>
        <taxon>Bacteria</taxon>
        <taxon>Pseudomonadati</taxon>
        <taxon>Pseudomonadota</taxon>
        <taxon>Alphaproteobacteria</taxon>
        <taxon>Hyphomicrobiales</taxon>
        <taxon>Reyranellaceae</taxon>
        <taxon>Reyranella</taxon>
    </lineage>
</organism>
<gene>
    <name evidence="1" type="ORF">RSO01_17990</name>
</gene>
<dbReference type="EMBL" id="BKAJ01000031">
    <property type="protein sequence ID" value="GEP54633.1"/>
    <property type="molecule type" value="Genomic_DNA"/>
</dbReference>
<evidence type="ECO:0000313" key="1">
    <source>
        <dbReference type="EMBL" id="GEP54633.1"/>
    </source>
</evidence>
<reference evidence="1 2" key="1">
    <citation type="submission" date="2019-07" db="EMBL/GenBank/DDBJ databases">
        <title>Whole genome shotgun sequence of Reyranella soli NBRC 108950.</title>
        <authorList>
            <person name="Hosoyama A."/>
            <person name="Uohara A."/>
            <person name="Ohji S."/>
            <person name="Ichikawa N."/>
        </authorList>
    </citation>
    <scope>NUCLEOTIDE SEQUENCE [LARGE SCALE GENOMIC DNA]</scope>
    <source>
        <strain evidence="1 2">NBRC 108950</strain>
    </source>
</reference>
<comment type="caution">
    <text evidence="1">The sequence shown here is derived from an EMBL/GenBank/DDBJ whole genome shotgun (WGS) entry which is preliminary data.</text>
</comment>
<sequence length="78" mass="8577">MLKKAKYWRAFTADTRAQAEKAAADWWDAQSGFDRISGWVLPAGDAPSGATPQWTATIIYRDAVDSDSGAQPRRPALH</sequence>